<keyword evidence="8" id="KW-0546">Nucleotide metabolism</keyword>
<evidence type="ECO:0000256" key="5">
    <source>
        <dbReference type="ARBA" id="ARBA00022741"/>
    </source>
</evidence>
<gene>
    <name evidence="9" type="ORF">PYX00_002228</name>
</gene>
<accession>A0AAW2IHC1</accession>
<sequence>MSSGDSSPSSDIRIQILRRSNVRMRDPVLVQEKINKIISEGAQSLQVITDYDLTLTKQHVNGELTLSSFGLLSLYKHLPPGFPAAEKANKEKYYPIELDLNLTNEEKTPHMIEWYRESEKLLTGIYYDREELRKVISKSGPELRDGTVEFCKLLEKNHIPVLVLSAGQGNVLAEVLSYHGLSENEYFHIVSNFFKIENGTVTGYGCHENGLFIHPFNKNGFGCTSYFQKLGNSRRNVVLMGDSLGDANMDQGVPEISTVLKIGYLYGKANYIEESLPKYQNLFDIVLIDDQTMDVPREILKPLFIS</sequence>
<dbReference type="EC" id="3.1.3.5" evidence="3"/>
<evidence type="ECO:0000256" key="6">
    <source>
        <dbReference type="ARBA" id="ARBA00022801"/>
    </source>
</evidence>
<dbReference type="GO" id="GO:0000287">
    <property type="term" value="F:magnesium ion binding"/>
    <property type="evidence" value="ECO:0007669"/>
    <property type="project" value="InterPro"/>
</dbReference>
<dbReference type="EMBL" id="JARGDH010000001">
    <property type="protein sequence ID" value="KAL0281156.1"/>
    <property type="molecule type" value="Genomic_DNA"/>
</dbReference>
<keyword evidence="6" id="KW-0378">Hydrolase</keyword>
<dbReference type="FunFam" id="1.10.150.340:FF:000001">
    <property type="entry name" value="Cytosolic 5-nucleotidase 3-like"/>
    <property type="match status" value="1"/>
</dbReference>
<dbReference type="Gene3D" id="3.40.50.1000">
    <property type="entry name" value="HAD superfamily/HAD-like"/>
    <property type="match status" value="1"/>
</dbReference>
<proteinExistence type="inferred from homology"/>
<name>A0AAW2IHC1_9NEOP</name>
<dbReference type="InterPro" id="IPR006434">
    <property type="entry name" value="Pyrimidine_nucleotidase_eu"/>
</dbReference>
<evidence type="ECO:0000256" key="8">
    <source>
        <dbReference type="ARBA" id="ARBA00023080"/>
    </source>
</evidence>
<protein>
    <recommendedName>
        <fullName evidence="3">5'-nucleotidase</fullName>
        <ecNumber evidence="3">3.1.3.5</ecNumber>
    </recommendedName>
</protein>
<dbReference type="GO" id="GO:0000166">
    <property type="term" value="F:nucleotide binding"/>
    <property type="evidence" value="ECO:0007669"/>
    <property type="project" value="UniProtKB-KW"/>
</dbReference>
<dbReference type="GO" id="GO:0009117">
    <property type="term" value="P:nucleotide metabolic process"/>
    <property type="evidence" value="ECO:0007669"/>
    <property type="project" value="UniProtKB-KW"/>
</dbReference>
<comment type="similarity">
    <text evidence="2">Belongs to the pyrimidine 5'-nucleotidase family.</text>
</comment>
<dbReference type="InterPro" id="IPR023214">
    <property type="entry name" value="HAD_sf"/>
</dbReference>
<reference evidence="9" key="1">
    <citation type="journal article" date="2024" name="Gigascience">
        <title>Chromosome-level genome of the poultry shaft louse Menopon gallinae provides insight into the host-switching and adaptive evolution of parasitic lice.</title>
        <authorList>
            <person name="Xu Y."/>
            <person name="Ma L."/>
            <person name="Liu S."/>
            <person name="Liang Y."/>
            <person name="Liu Q."/>
            <person name="He Z."/>
            <person name="Tian L."/>
            <person name="Duan Y."/>
            <person name="Cai W."/>
            <person name="Li H."/>
            <person name="Song F."/>
        </authorList>
    </citation>
    <scope>NUCLEOTIDE SEQUENCE</scope>
    <source>
        <strain evidence="9">Cailab_2023a</strain>
    </source>
</reference>
<dbReference type="GO" id="GO:0008253">
    <property type="term" value="F:5'-nucleotidase activity"/>
    <property type="evidence" value="ECO:0007669"/>
    <property type="project" value="UniProtKB-EC"/>
</dbReference>
<evidence type="ECO:0000256" key="1">
    <source>
        <dbReference type="ARBA" id="ARBA00000815"/>
    </source>
</evidence>
<dbReference type="GO" id="GO:0005737">
    <property type="term" value="C:cytoplasm"/>
    <property type="evidence" value="ECO:0007669"/>
    <property type="project" value="InterPro"/>
</dbReference>
<dbReference type="PANTHER" id="PTHR13045">
    <property type="entry name" value="5'-NUCLEOTIDASE"/>
    <property type="match status" value="1"/>
</dbReference>
<evidence type="ECO:0000256" key="4">
    <source>
        <dbReference type="ARBA" id="ARBA00022723"/>
    </source>
</evidence>
<comment type="catalytic activity">
    <reaction evidence="1">
        <text>a ribonucleoside 5'-phosphate + H2O = a ribonucleoside + phosphate</text>
        <dbReference type="Rhea" id="RHEA:12484"/>
        <dbReference type="ChEBI" id="CHEBI:15377"/>
        <dbReference type="ChEBI" id="CHEBI:18254"/>
        <dbReference type="ChEBI" id="CHEBI:43474"/>
        <dbReference type="ChEBI" id="CHEBI:58043"/>
        <dbReference type="EC" id="3.1.3.5"/>
    </reaction>
</comment>
<evidence type="ECO:0000256" key="7">
    <source>
        <dbReference type="ARBA" id="ARBA00022842"/>
    </source>
</evidence>
<keyword evidence="7" id="KW-0460">Magnesium</keyword>
<keyword evidence="5" id="KW-0547">Nucleotide-binding</keyword>
<evidence type="ECO:0000256" key="2">
    <source>
        <dbReference type="ARBA" id="ARBA00008389"/>
    </source>
</evidence>
<dbReference type="InterPro" id="IPR036412">
    <property type="entry name" value="HAD-like_sf"/>
</dbReference>
<comment type="caution">
    <text evidence="9">The sequence shown here is derived from an EMBL/GenBank/DDBJ whole genome shotgun (WGS) entry which is preliminary data.</text>
</comment>
<evidence type="ECO:0000313" key="9">
    <source>
        <dbReference type="EMBL" id="KAL0281156.1"/>
    </source>
</evidence>
<dbReference type="SUPFAM" id="SSF56784">
    <property type="entry name" value="HAD-like"/>
    <property type="match status" value="1"/>
</dbReference>
<dbReference type="Pfam" id="PF05822">
    <property type="entry name" value="UMPH-1"/>
    <property type="match status" value="1"/>
</dbReference>
<dbReference type="SFLD" id="SFLDG01128">
    <property type="entry name" value="C1.4:_5'-Nucleotidase_Like"/>
    <property type="match status" value="1"/>
</dbReference>
<organism evidence="9">
    <name type="scientific">Menopon gallinae</name>
    <name type="common">poultry shaft louse</name>
    <dbReference type="NCBI Taxonomy" id="328185"/>
    <lineage>
        <taxon>Eukaryota</taxon>
        <taxon>Metazoa</taxon>
        <taxon>Ecdysozoa</taxon>
        <taxon>Arthropoda</taxon>
        <taxon>Hexapoda</taxon>
        <taxon>Insecta</taxon>
        <taxon>Pterygota</taxon>
        <taxon>Neoptera</taxon>
        <taxon>Paraneoptera</taxon>
        <taxon>Psocodea</taxon>
        <taxon>Troctomorpha</taxon>
        <taxon>Phthiraptera</taxon>
        <taxon>Amblycera</taxon>
        <taxon>Menoponidae</taxon>
        <taxon>Menopon</taxon>
    </lineage>
</organism>
<dbReference type="Gene3D" id="1.10.150.340">
    <property type="entry name" value="Pyrimidine 5'-nucleotidase (UMPH-1), N-terminal domain"/>
    <property type="match status" value="1"/>
</dbReference>
<dbReference type="AlphaFoldDB" id="A0AAW2IHC1"/>
<keyword evidence="4" id="KW-0479">Metal-binding</keyword>
<dbReference type="PANTHER" id="PTHR13045:SF0">
    <property type="entry name" value="7-METHYLGUANOSINE PHOSPHATE-SPECIFIC 5'-NUCLEOTIDASE"/>
    <property type="match status" value="1"/>
</dbReference>
<evidence type="ECO:0000256" key="3">
    <source>
        <dbReference type="ARBA" id="ARBA00012643"/>
    </source>
</evidence>
<dbReference type="SFLD" id="SFLDS00003">
    <property type="entry name" value="Haloacid_Dehalogenase"/>
    <property type="match status" value="1"/>
</dbReference>